<protein>
    <submittedName>
        <fullName evidence="5">Uncharacterized protein</fullName>
    </submittedName>
</protein>
<dbReference type="GO" id="GO:0005615">
    <property type="term" value="C:extracellular space"/>
    <property type="evidence" value="ECO:0007669"/>
    <property type="project" value="TreeGrafter"/>
</dbReference>
<feature type="binding site" evidence="4">
    <location>
        <position position="38"/>
    </location>
    <ligand>
        <name>cyanocob(III)alamin</name>
        <dbReference type="ChEBI" id="CHEBI:17439"/>
    </ligand>
</feature>
<accession>A0A4Y2I108</accession>
<dbReference type="AlphaFoldDB" id="A0A4Y2I108"/>
<evidence type="ECO:0000256" key="3">
    <source>
        <dbReference type="ARBA" id="ARBA00022729"/>
    </source>
</evidence>
<name>A0A4Y2I108_ARAVE</name>
<dbReference type="Gene3D" id="1.50.10.20">
    <property type="match status" value="1"/>
</dbReference>
<keyword evidence="6" id="KW-1185">Reference proteome</keyword>
<evidence type="ECO:0000313" key="5">
    <source>
        <dbReference type="EMBL" id="GBM70869.1"/>
    </source>
</evidence>
<keyword evidence="4" id="KW-0170">Cobalt</keyword>
<reference evidence="5 6" key="1">
    <citation type="journal article" date="2019" name="Sci. Rep.">
        <title>Orb-weaving spider Araneus ventricosus genome elucidates the spidroin gene catalogue.</title>
        <authorList>
            <person name="Kono N."/>
            <person name="Nakamura H."/>
            <person name="Ohtoshi R."/>
            <person name="Moran D.A.P."/>
            <person name="Shinohara A."/>
            <person name="Yoshida Y."/>
            <person name="Fujiwara M."/>
            <person name="Mori M."/>
            <person name="Tomita M."/>
            <person name="Arakawa K."/>
        </authorList>
    </citation>
    <scope>NUCLEOTIDE SEQUENCE [LARGE SCALE GENOMIC DNA]</scope>
</reference>
<keyword evidence="2" id="KW-0964">Secreted</keyword>
<evidence type="ECO:0000256" key="4">
    <source>
        <dbReference type="PIRSR" id="PIRSR602157-1"/>
    </source>
</evidence>
<comment type="subcellular location">
    <subcellularLocation>
        <location evidence="1">Secreted</location>
    </subcellularLocation>
</comment>
<dbReference type="Proteomes" id="UP000499080">
    <property type="component" value="Unassembled WGS sequence"/>
</dbReference>
<dbReference type="GO" id="GO:0031419">
    <property type="term" value="F:cobalamin binding"/>
    <property type="evidence" value="ECO:0007669"/>
    <property type="project" value="InterPro"/>
</dbReference>
<dbReference type="Pfam" id="PF01122">
    <property type="entry name" value="Cobalamin_bind"/>
    <property type="match status" value="1"/>
</dbReference>
<gene>
    <name evidence="5" type="ORF">AVEN_76822_1</name>
</gene>
<dbReference type="PANTHER" id="PTHR10559:SF18">
    <property type="entry name" value="TRANSCOBALAMIN II"/>
    <property type="match status" value="1"/>
</dbReference>
<dbReference type="GO" id="GO:0015889">
    <property type="term" value="P:cobalamin transport"/>
    <property type="evidence" value="ECO:0007669"/>
    <property type="project" value="InterPro"/>
</dbReference>
<sequence>MALSCIASRSGVSVDETTLRDMLQELKRRQFRNGTVDNFRTTALVAQALFIHDSCKKDFDLESAMKVLTDGLNGRKSLLEAYCALPVLNRKSLLNVTSGHCSKQPVAEEEALQKALDVTRKTMAVQYSVWMGDKINVGRTWLLRMRVNSTIYEVTENVAKIDKR</sequence>
<keyword evidence="3" id="KW-0732">Signal</keyword>
<proteinExistence type="predicted"/>
<dbReference type="EMBL" id="BGPR01002280">
    <property type="protein sequence ID" value="GBM70869.1"/>
    <property type="molecule type" value="Genomic_DNA"/>
</dbReference>
<comment type="caution">
    <text evidence="5">The sequence shown here is derived from an EMBL/GenBank/DDBJ whole genome shotgun (WGS) entry which is preliminary data.</text>
</comment>
<dbReference type="PANTHER" id="PTHR10559">
    <property type="entry name" value="TRANSCOBALAMIN-1/GASTRIC INTRINSIC FACTOR"/>
    <property type="match status" value="1"/>
</dbReference>
<dbReference type="OrthoDB" id="6343110at2759"/>
<dbReference type="InterPro" id="IPR051588">
    <property type="entry name" value="Cobalamin_Transport"/>
</dbReference>
<dbReference type="InterPro" id="IPR002157">
    <property type="entry name" value="Cbl-bd_prot"/>
</dbReference>
<evidence type="ECO:0000313" key="6">
    <source>
        <dbReference type="Proteomes" id="UP000499080"/>
    </source>
</evidence>
<organism evidence="5 6">
    <name type="scientific">Araneus ventricosus</name>
    <name type="common">Orbweaver spider</name>
    <name type="synonym">Epeira ventricosa</name>
    <dbReference type="NCBI Taxonomy" id="182803"/>
    <lineage>
        <taxon>Eukaryota</taxon>
        <taxon>Metazoa</taxon>
        <taxon>Ecdysozoa</taxon>
        <taxon>Arthropoda</taxon>
        <taxon>Chelicerata</taxon>
        <taxon>Arachnida</taxon>
        <taxon>Araneae</taxon>
        <taxon>Araneomorphae</taxon>
        <taxon>Entelegynae</taxon>
        <taxon>Araneoidea</taxon>
        <taxon>Araneidae</taxon>
        <taxon>Araneus</taxon>
    </lineage>
</organism>
<evidence type="ECO:0000256" key="2">
    <source>
        <dbReference type="ARBA" id="ARBA00022525"/>
    </source>
</evidence>
<evidence type="ECO:0000256" key="1">
    <source>
        <dbReference type="ARBA" id="ARBA00004613"/>
    </source>
</evidence>